<reference evidence="2" key="1">
    <citation type="submission" date="2013-01" db="EMBL/GenBank/DDBJ databases">
        <title>Genome assembly of Mariniradius saccharolyticus AK6.</title>
        <authorList>
            <person name="Vaidya B."/>
            <person name="Khatri I."/>
            <person name="Tanuku N.R.S."/>
            <person name="Subramanian S."/>
            <person name="Pinnaka A."/>
        </authorList>
    </citation>
    <scope>NUCLEOTIDE SEQUENCE [LARGE SCALE GENOMIC DNA]</scope>
    <source>
        <strain evidence="2">AK6</strain>
    </source>
</reference>
<feature type="domain" description="Peptidase M15A C-terminal" evidence="1">
    <location>
        <begin position="7"/>
        <end position="115"/>
    </location>
</feature>
<sequence>MRLSENFLLSEFASKDGADFPPAVIENLRRLAQALEVIRATIRTPITITSGYRSPAHNKAVKGAPNSTHIEGIAADFRAVGMAPNAVAAIIERLISEGKIPQGGLKAYATWVHYDIRGTRARW</sequence>
<dbReference type="EMBL" id="AMZY02000005">
    <property type="protein sequence ID" value="EMS34636.1"/>
    <property type="molecule type" value="Genomic_DNA"/>
</dbReference>
<dbReference type="OrthoDB" id="1494639at2"/>
<dbReference type="InterPro" id="IPR009045">
    <property type="entry name" value="Zn_M74/Hedgehog-like"/>
</dbReference>
<keyword evidence="3" id="KW-1185">Reference proteome</keyword>
<organism evidence="2 3">
    <name type="scientific">Mariniradius saccharolyticus AK6</name>
    <dbReference type="NCBI Taxonomy" id="1239962"/>
    <lineage>
        <taxon>Bacteria</taxon>
        <taxon>Pseudomonadati</taxon>
        <taxon>Bacteroidota</taxon>
        <taxon>Cytophagia</taxon>
        <taxon>Cytophagales</taxon>
        <taxon>Cyclobacteriaceae</taxon>
        <taxon>Mariniradius</taxon>
    </lineage>
</organism>
<dbReference type="AlphaFoldDB" id="M7YBS1"/>
<name>M7YBS1_9BACT</name>
<dbReference type="SUPFAM" id="SSF55166">
    <property type="entry name" value="Hedgehog/DD-peptidase"/>
    <property type="match status" value="1"/>
</dbReference>
<dbReference type="STRING" id="1239962.C943_03323"/>
<dbReference type="InParanoid" id="M7YBS1"/>
<accession>M7YBS1</accession>
<dbReference type="RefSeq" id="WP_008624192.1">
    <property type="nucleotide sequence ID" value="NZ_AMZY02000005.1"/>
</dbReference>
<dbReference type="Proteomes" id="UP000010953">
    <property type="component" value="Unassembled WGS sequence"/>
</dbReference>
<evidence type="ECO:0000313" key="2">
    <source>
        <dbReference type="EMBL" id="EMS34636.1"/>
    </source>
</evidence>
<proteinExistence type="predicted"/>
<evidence type="ECO:0000259" key="1">
    <source>
        <dbReference type="Pfam" id="PF08291"/>
    </source>
</evidence>
<comment type="caution">
    <text evidence="2">The sequence shown here is derived from an EMBL/GenBank/DDBJ whole genome shotgun (WGS) entry which is preliminary data.</text>
</comment>
<dbReference type="Gene3D" id="3.30.1380.10">
    <property type="match status" value="1"/>
</dbReference>
<dbReference type="Pfam" id="PF08291">
    <property type="entry name" value="Peptidase_M15_3"/>
    <property type="match status" value="1"/>
</dbReference>
<dbReference type="InterPro" id="IPR013230">
    <property type="entry name" value="Peptidase_M15A_C"/>
</dbReference>
<protein>
    <recommendedName>
        <fullName evidence="1">Peptidase M15A C-terminal domain-containing protein</fullName>
    </recommendedName>
</protein>
<dbReference type="eggNOG" id="COG3108">
    <property type="taxonomic scope" value="Bacteria"/>
</dbReference>
<evidence type="ECO:0000313" key="3">
    <source>
        <dbReference type="Proteomes" id="UP000010953"/>
    </source>
</evidence>
<gene>
    <name evidence="2" type="ORF">C943_03323</name>
</gene>